<accession>A0A6I6MP87</accession>
<dbReference type="RefSeq" id="WP_158765524.1">
    <property type="nucleotide sequence ID" value="NZ_CP047045.1"/>
</dbReference>
<evidence type="ECO:0000256" key="2">
    <source>
        <dbReference type="SAM" id="MobiDB-lite"/>
    </source>
</evidence>
<evidence type="ECO:0008006" key="6">
    <source>
        <dbReference type="Google" id="ProtNLM"/>
    </source>
</evidence>
<proteinExistence type="predicted"/>
<feature type="transmembrane region" description="Helical" evidence="3">
    <location>
        <begin position="344"/>
        <end position="362"/>
    </location>
</feature>
<keyword evidence="3" id="KW-0812">Transmembrane</keyword>
<feature type="region of interest" description="Disordered" evidence="2">
    <location>
        <begin position="225"/>
        <end position="249"/>
    </location>
</feature>
<reference evidence="5" key="1">
    <citation type="submission" date="2019-12" db="EMBL/GenBank/DDBJ databases">
        <title>Complete genome of Terracaulis silvestris 0127_4.</title>
        <authorList>
            <person name="Vieira S."/>
            <person name="Riedel T."/>
            <person name="Sproer C."/>
            <person name="Pascual J."/>
            <person name="Boedeker C."/>
            <person name="Overmann J."/>
        </authorList>
    </citation>
    <scope>NUCLEOTIDE SEQUENCE [LARGE SCALE GENOMIC DNA]</scope>
    <source>
        <strain evidence="5">0127_4</strain>
    </source>
</reference>
<evidence type="ECO:0000256" key="3">
    <source>
        <dbReference type="SAM" id="Phobius"/>
    </source>
</evidence>
<dbReference type="InterPro" id="IPR022134">
    <property type="entry name" value="DUF3667"/>
</dbReference>
<feature type="transmembrane region" description="Helical" evidence="3">
    <location>
        <begin position="400"/>
        <end position="427"/>
    </location>
</feature>
<dbReference type="KEGG" id="tsv:DSM104635_01417"/>
<protein>
    <recommendedName>
        <fullName evidence="6">DUF3667 domain-containing protein</fullName>
    </recommendedName>
</protein>
<keyword evidence="3" id="KW-1133">Transmembrane helix</keyword>
<evidence type="ECO:0000313" key="4">
    <source>
        <dbReference type="EMBL" id="QGZ94597.1"/>
    </source>
</evidence>
<evidence type="ECO:0000256" key="1">
    <source>
        <dbReference type="SAM" id="Coils"/>
    </source>
</evidence>
<feature type="transmembrane region" description="Helical" evidence="3">
    <location>
        <begin position="103"/>
        <end position="124"/>
    </location>
</feature>
<dbReference type="Proteomes" id="UP000431269">
    <property type="component" value="Chromosome"/>
</dbReference>
<keyword evidence="3" id="KW-0472">Membrane</keyword>
<feature type="coiled-coil region" evidence="1">
    <location>
        <begin position="137"/>
        <end position="164"/>
    </location>
</feature>
<feature type="transmembrane region" description="Helical" evidence="3">
    <location>
        <begin position="314"/>
        <end position="332"/>
    </location>
</feature>
<feature type="compositionally biased region" description="Low complexity" evidence="2">
    <location>
        <begin position="225"/>
        <end position="242"/>
    </location>
</feature>
<keyword evidence="1" id="KW-0175">Coiled coil</keyword>
<sequence>MSGELEAAGAMATAGLVAGAIEGREGQSPGEGACLNCGAQLTGAYCSACGQAAHAHRSLIHVLEEFLHGIFHFDTKVWRTLPMAIFRPGTLTRNYVYGKRARYLSPLAFFLLTVFFMFAVFAFAGGPPMNVTESGTVAEAQAELAEAREDLATAERELQEVLANPDPDQPAGLEESLARQAIGLAQAEVAREAQSLRRAQAREAAAAQGEDQVVAPVAVGAPEPAASAVAPPAPAAPAEDAATPPPLPGSVQVEVDSVDSDGGPLNWQDAVREMAEADDFVVIQGWDSFNQRIRDQLRNPDLAAYKIQEAAAKFSFLLVPISLPFLALLFLWKRGVTLYDHVVFSLYELSFVSLLFVLMVSVARVDALMWLVPMLVLFGVPVHTFFHLKGAYALGWFSAIWRTFFMMIFATIALCIFLIAIVILGLAG</sequence>
<dbReference type="Pfam" id="PF12412">
    <property type="entry name" value="DUF3667"/>
    <property type="match status" value="1"/>
</dbReference>
<evidence type="ECO:0000313" key="5">
    <source>
        <dbReference type="Proteomes" id="UP000431269"/>
    </source>
</evidence>
<name>A0A6I6MP87_9CAUL</name>
<dbReference type="AlphaFoldDB" id="A0A6I6MP87"/>
<organism evidence="4 5">
    <name type="scientific">Terricaulis silvestris</name>
    <dbReference type="NCBI Taxonomy" id="2686094"/>
    <lineage>
        <taxon>Bacteria</taxon>
        <taxon>Pseudomonadati</taxon>
        <taxon>Pseudomonadota</taxon>
        <taxon>Alphaproteobacteria</taxon>
        <taxon>Caulobacterales</taxon>
        <taxon>Caulobacteraceae</taxon>
        <taxon>Terricaulis</taxon>
    </lineage>
</organism>
<dbReference type="EMBL" id="CP047045">
    <property type="protein sequence ID" value="QGZ94597.1"/>
    <property type="molecule type" value="Genomic_DNA"/>
</dbReference>
<feature type="transmembrane region" description="Helical" evidence="3">
    <location>
        <begin position="368"/>
        <end position="388"/>
    </location>
</feature>
<keyword evidence="5" id="KW-1185">Reference proteome</keyword>
<gene>
    <name evidence="4" type="ORF">DSM104635_01417</name>
</gene>